<evidence type="ECO:0000259" key="1">
    <source>
        <dbReference type="Pfam" id="PF01872"/>
    </source>
</evidence>
<dbReference type="InterPro" id="IPR002734">
    <property type="entry name" value="RibDG_C"/>
</dbReference>
<dbReference type="InterPro" id="IPR024072">
    <property type="entry name" value="DHFR-like_dom_sf"/>
</dbReference>
<dbReference type="PANTHER" id="PTHR38011:SF2">
    <property type="entry name" value="BIFUNCTIONAL DEAMINASE-REDUCTASE DOMAIN PROTEIN"/>
    <property type="match status" value="1"/>
</dbReference>
<dbReference type="Pfam" id="PF01872">
    <property type="entry name" value="RibD_C"/>
    <property type="match status" value="1"/>
</dbReference>
<dbReference type="InterPro" id="IPR050765">
    <property type="entry name" value="Riboflavin_Biosynth_HTPR"/>
</dbReference>
<name>A0A4Q5N4Z8_9MICO</name>
<reference evidence="2 3" key="1">
    <citation type="submission" date="2019-01" db="EMBL/GenBank/DDBJ databases">
        <title>Novel species of Cellulomonas.</title>
        <authorList>
            <person name="Liu Q."/>
            <person name="Xin Y.-H."/>
        </authorList>
    </citation>
    <scope>NUCLEOTIDE SEQUENCE [LARGE SCALE GENOMIC DNA]</scope>
    <source>
        <strain evidence="2 3">HLT2-17</strain>
    </source>
</reference>
<gene>
    <name evidence="2" type="ORF">EUA98_10040</name>
</gene>
<comment type="caution">
    <text evidence="2">The sequence shown here is derived from an EMBL/GenBank/DDBJ whole genome shotgun (WGS) entry which is preliminary data.</text>
</comment>
<organism evidence="2 3">
    <name type="scientific">Pengzhenrongella frigida</name>
    <dbReference type="NCBI Taxonomy" id="1259133"/>
    <lineage>
        <taxon>Bacteria</taxon>
        <taxon>Bacillati</taxon>
        <taxon>Actinomycetota</taxon>
        <taxon>Actinomycetes</taxon>
        <taxon>Micrococcales</taxon>
        <taxon>Pengzhenrongella</taxon>
    </lineage>
</organism>
<evidence type="ECO:0000313" key="2">
    <source>
        <dbReference type="EMBL" id="RYV51111.1"/>
    </source>
</evidence>
<evidence type="ECO:0000313" key="3">
    <source>
        <dbReference type="Proteomes" id="UP000293764"/>
    </source>
</evidence>
<dbReference type="GO" id="GO:0008703">
    <property type="term" value="F:5-amino-6-(5-phosphoribosylamino)uracil reductase activity"/>
    <property type="evidence" value="ECO:0007669"/>
    <property type="project" value="InterPro"/>
</dbReference>
<proteinExistence type="predicted"/>
<dbReference type="PANTHER" id="PTHR38011">
    <property type="entry name" value="DIHYDROFOLATE REDUCTASE FAMILY PROTEIN (AFU_ORTHOLOGUE AFUA_8G06820)"/>
    <property type="match status" value="1"/>
</dbReference>
<dbReference type="GO" id="GO:0009231">
    <property type="term" value="P:riboflavin biosynthetic process"/>
    <property type="evidence" value="ECO:0007669"/>
    <property type="project" value="InterPro"/>
</dbReference>
<accession>A0A4Q5N4Z8</accession>
<dbReference type="Gene3D" id="3.40.430.10">
    <property type="entry name" value="Dihydrofolate Reductase, subunit A"/>
    <property type="match status" value="1"/>
</dbReference>
<keyword evidence="3" id="KW-1185">Reference proteome</keyword>
<dbReference type="AlphaFoldDB" id="A0A4Q5N4Z8"/>
<dbReference type="RefSeq" id="WP_130102550.1">
    <property type="nucleotide sequence ID" value="NZ_SDWW01000021.1"/>
</dbReference>
<protein>
    <submittedName>
        <fullName evidence="2">Dihydrofolate reductase</fullName>
    </submittedName>
</protein>
<feature type="domain" description="Bacterial bifunctional deaminase-reductase C-terminal" evidence="1">
    <location>
        <begin position="2"/>
        <end position="173"/>
    </location>
</feature>
<dbReference type="EMBL" id="SDWW01000021">
    <property type="protein sequence ID" value="RYV51111.1"/>
    <property type="molecule type" value="Genomic_DNA"/>
</dbReference>
<sequence>MRTVTAHLFHSVDGVVESPNLWQFDQFDDELGQAMGAAIAKVGTVLLGRVSYQEWASYWPNAADDDPFAAFINPVEKLVVSRTLTGDLEWQNARLLEGDLLTTIAAMRNDDGGDIAVNGSISVVRQLLFAGLLDALTLTTHPVVAGSGRRLFEPGDPQTRLTLLDSSTTSKGNTIAVYGPRR</sequence>
<dbReference type="OrthoDB" id="7342392at2"/>
<dbReference type="Proteomes" id="UP000293764">
    <property type="component" value="Unassembled WGS sequence"/>
</dbReference>
<dbReference type="SUPFAM" id="SSF53597">
    <property type="entry name" value="Dihydrofolate reductase-like"/>
    <property type="match status" value="1"/>
</dbReference>